<dbReference type="GO" id="GO:0016020">
    <property type="term" value="C:membrane"/>
    <property type="evidence" value="ECO:0007669"/>
    <property type="project" value="InterPro"/>
</dbReference>
<dbReference type="Pfam" id="PF00005">
    <property type="entry name" value="ABC_tran"/>
    <property type="match status" value="2"/>
</dbReference>
<evidence type="ECO:0000259" key="5">
    <source>
        <dbReference type="PROSITE" id="PS50893"/>
    </source>
</evidence>
<dbReference type="PATRIC" id="fig|1300347.3.peg.2450"/>
<name>A0A1A9GN42_9ACTN</name>
<feature type="domain" description="ABC transporter" evidence="5">
    <location>
        <begin position="4"/>
        <end position="240"/>
    </location>
</feature>
<protein>
    <submittedName>
        <fullName evidence="6">Putative ABC transporter ATP-binding protein YheS</fullName>
    </submittedName>
</protein>
<dbReference type="STRING" id="1300347.I601_2457"/>
<dbReference type="PANTHER" id="PTHR19211">
    <property type="entry name" value="ATP-BINDING TRANSPORT PROTEIN-RELATED"/>
    <property type="match status" value="1"/>
</dbReference>
<dbReference type="InterPro" id="IPR015856">
    <property type="entry name" value="ABC_transpr_CbiO/EcfA_su"/>
</dbReference>
<evidence type="ECO:0000256" key="2">
    <source>
        <dbReference type="ARBA" id="ARBA00022737"/>
    </source>
</evidence>
<keyword evidence="7" id="KW-1185">Reference proteome</keyword>
<dbReference type="SMART" id="SM00382">
    <property type="entry name" value="AAA"/>
    <property type="match status" value="2"/>
</dbReference>
<dbReference type="EMBL" id="CP015079">
    <property type="protein sequence ID" value="ANH38875.1"/>
    <property type="molecule type" value="Genomic_DNA"/>
</dbReference>
<evidence type="ECO:0000313" key="7">
    <source>
        <dbReference type="Proteomes" id="UP000077868"/>
    </source>
</evidence>
<dbReference type="FunFam" id="3.40.50.300:FF:001320">
    <property type="entry name" value="Heme ABC transporter ATP-binding protein"/>
    <property type="match status" value="1"/>
</dbReference>
<dbReference type="OrthoDB" id="5592724at2"/>
<dbReference type="InterPro" id="IPR050611">
    <property type="entry name" value="ABCF"/>
</dbReference>
<evidence type="ECO:0000256" key="4">
    <source>
        <dbReference type="ARBA" id="ARBA00022840"/>
    </source>
</evidence>
<sequence>MSSTRPVCVVSGLDVTWPDGGSALRELDLTLKRGRAGLVGLNGSGKSTLLRVLAGEMIPTAGHVSVTGEVGYLPQDLTADPTRPVADFLGIAATLEALRAIETGSTDQSHFDRVGDDWDVEERATAELDRLGLPARTLHRCLGELSGGEVTRLALAAVLLRRPDVLLLDEPTNNLDRAARARVHDLVATWPHTLLVVSHDRELLERVDRIADLREGVVRWYGGGWSAYVAQVAAEQEAAQQAVVTARAEVRRQRRDVVDAEQALARRRRVAAKAERTTGLGKAARDYLKGRAERSAASYRHVHADRLDTARTGLDRAEELLRDDTAIRVDLPGTEVRRGALVLSSRDLVLRTGTTVDTDLVGPERLALVGPNGCGKTTLLHTWAGLLAPRAGEVRVHVPVALLPQRLDVLDDAAPLAAEVARRNPGATPEQVRARLARFGFRGAAGDRLVGSLSGGERLRATLTALLLADPAPRLLLLDEPTNNLDLASYDALVTALAGYRGALVVASHDQAFLDDLGLEHTLDLGAPLVGGSTP</sequence>
<dbReference type="PROSITE" id="PS50893">
    <property type="entry name" value="ABC_TRANSPORTER_2"/>
    <property type="match status" value="1"/>
</dbReference>
<dbReference type="InterPro" id="IPR003593">
    <property type="entry name" value="AAA+_ATPase"/>
</dbReference>
<dbReference type="GO" id="GO:0005524">
    <property type="term" value="F:ATP binding"/>
    <property type="evidence" value="ECO:0007669"/>
    <property type="project" value="UniProtKB-KW"/>
</dbReference>
<organism evidence="6 7">
    <name type="scientific">Nocardioides dokdonensis FR1436</name>
    <dbReference type="NCBI Taxonomy" id="1300347"/>
    <lineage>
        <taxon>Bacteria</taxon>
        <taxon>Bacillati</taxon>
        <taxon>Actinomycetota</taxon>
        <taxon>Actinomycetes</taxon>
        <taxon>Propionibacteriales</taxon>
        <taxon>Nocardioidaceae</taxon>
        <taxon>Nocardioides</taxon>
    </lineage>
</organism>
<accession>A0A1A9GN42</accession>
<dbReference type="GO" id="GO:0016887">
    <property type="term" value="F:ATP hydrolysis activity"/>
    <property type="evidence" value="ECO:0007669"/>
    <property type="project" value="InterPro"/>
</dbReference>
<dbReference type="InterPro" id="IPR027417">
    <property type="entry name" value="P-loop_NTPase"/>
</dbReference>
<reference evidence="6 7" key="1">
    <citation type="submission" date="2016-03" db="EMBL/GenBank/DDBJ databases">
        <title>Complete genome sequence of a soil Actinobacterium, Nocardioides dokdonensis FR1436.</title>
        <authorList>
            <person name="Kwon S.-K."/>
            <person name="Kim K."/>
            <person name="Kim J.F."/>
        </authorList>
    </citation>
    <scope>NUCLEOTIDE SEQUENCE [LARGE SCALE GENOMIC DNA]</scope>
    <source>
        <strain evidence="6 7">FR1436</strain>
    </source>
</reference>
<dbReference type="AlphaFoldDB" id="A0A1A9GN42"/>
<dbReference type="GO" id="GO:0022857">
    <property type="term" value="F:transmembrane transporter activity"/>
    <property type="evidence" value="ECO:0007669"/>
    <property type="project" value="UniProtKB-ARBA"/>
</dbReference>
<keyword evidence="4 6" id="KW-0067">ATP-binding</keyword>
<evidence type="ECO:0000256" key="1">
    <source>
        <dbReference type="ARBA" id="ARBA00022448"/>
    </source>
</evidence>
<dbReference type="Gene3D" id="3.40.50.300">
    <property type="entry name" value="P-loop containing nucleotide triphosphate hydrolases"/>
    <property type="match status" value="2"/>
</dbReference>
<keyword evidence="3" id="KW-0547">Nucleotide-binding</keyword>
<proteinExistence type="predicted"/>
<evidence type="ECO:0000256" key="3">
    <source>
        <dbReference type="ARBA" id="ARBA00022741"/>
    </source>
</evidence>
<gene>
    <name evidence="6" type="primary">yheS_1</name>
    <name evidence="6" type="ORF">I601_2457</name>
</gene>
<dbReference type="KEGG" id="ndk:I601_2457"/>
<keyword evidence="2" id="KW-0677">Repeat</keyword>
<keyword evidence="1" id="KW-0813">Transport</keyword>
<dbReference type="PANTHER" id="PTHR19211:SF6">
    <property type="entry name" value="BLL7188 PROTEIN"/>
    <property type="match status" value="1"/>
</dbReference>
<dbReference type="RefSeq" id="WP_068110001.1">
    <property type="nucleotide sequence ID" value="NZ_CP015079.1"/>
</dbReference>
<dbReference type="SUPFAM" id="SSF52540">
    <property type="entry name" value="P-loop containing nucleoside triphosphate hydrolases"/>
    <property type="match status" value="2"/>
</dbReference>
<evidence type="ECO:0000313" key="6">
    <source>
        <dbReference type="EMBL" id="ANH38875.1"/>
    </source>
</evidence>
<dbReference type="InterPro" id="IPR003439">
    <property type="entry name" value="ABC_transporter-like_ATP-bd"/>
</dbReference>
<dbReference type="CDD" id="cd03225">
    <property type="entry name" value="ABC_cobalt_CbiO_domain1"/>
    <property type="match status" value="1"/>
</dbReference>
<dbReference type="Proteomes" id="UP000077868">
    <property type="component" value="Chromosome"/>
</dbReference>